<dbReference type="Gene3D" id="3.40.50.1820">
    <property type="entry name" value="alpha/beta hydrolase"/>
    <property type="match status" value="1"/>
</dbReference>
<gene>
    <name evidence="3" type="ORF">GCM10009810_25230</name>
</gene>
<protein>
    <submittedName>
        <fullName evidence="3">Alpha/beta fold hydrolase</fullName>
    </submittedName>
</protein>
<name>A0ABN2KSX6_9MICO</name>
<evidence type="ECO:0000313" key="3">
    <source>
        <dbReference type="EMBL" id="GAA1765261.1"/>
    </source>
</evidence>
<dbReference type="Proteomes" id="UP001501475">
    <property type="component" value="Unassembled WGS sequence"/>
</dbReference>
<dbReference type="RefSeq" id="WP_344066900.1">
    <property type="nucleotide sequence ID" value="NZ_BAAAPN010000056.1"/>
</dbReference>
<dbReference type="SUPFAM" id="SSF53474">
    <property type="entry name" value="alpha/beta-Hydrolases"/>
    <property type="match status" value="1"/>
</dbReference>
<dbReference type="EMBL" id="BAAAPN010000056">
    <property type="protein sequence ID" value="GAA1765261.1"/>
    <property type="molecule type" value="Genomic_DNA"/>
</dbReference>
<sequence>MTRAPSPAALHTLTAGSSGPRIAFLHGLFGQGRNWQQIAKGVVGEGGSDARALMIDLPDHGRSPWTDDFSYETYAARVADTISAWAGDEPVTLVGHSLGGKTAMIAALQHPAGFEKLCVVDIAPRSYHNLHRFAGYIAGMQALPLEELTSRRDAEERFAQVEPDPGVAAFLLQNLRRAGDSWAWQCNLQLVARDAARGSASRIADFPYAVNAGDPLPAPSPFGGPTLWLAGSESGYVADEDTERMRELFPAVRKVTVKGAGHWVHTDSPQVVIETLRRLLAVR</sequence>
<reference evidence="3 4" key="1">
    <citation type="journal article" date="2019" name="Int. J. Syst. Evol. Microbiol.">
        <title>The Global Catalogue of Microorganisms (GCM) 10K type strain sequencing project: providing services to taxonomists for standard genome sequencing and annotation.</title>
        <authorList>
            <consortium name="The Broad Institute Genomics Platform"/>
            <consortium name="The Broad Institute Genome Sequencing Center for Infectious Disease"/>
            <person name="Wu L."/>
            <person name="Ma J."/>
        </authorList>
    </citation>
    <scope>NUCLEOTIDE SEQUENCE [LARGE SCALE GENOMIC DNA]</scope>
    <source>
        <strain evidence="3 4">JCM 15591</strain>
    </source>
</reference>
<dbReference type="GO" id="GO:0016787">
    <property type="term" value="F:hydrolase activity"/>
    <property type="evidence" value="ECO:0007669"/>
    <property type="project" value="UniProtKB-KW"/>
</dbReference>
<proteinExistence type="predicted"/>
<dbReference type="Pfam" id="PF00561">
    <property type="entry name" value="Abhydrolase_1"/>
    <property type="match status" value="1"/>
</dbReference>
<keyword evidence="4" id="KW-1185">Reference proteome</keyword>
<dbReference type="PANTHER" id="PTHR46118">
    <property type="entry name" value="PROTEIN ABHD11"/>
    <property type="match status" value="1"/>
</dbReference>
<keyword evidence="1 3" id="KW-0378">Hydrolase</keyword>
<dbReference type="InterPro" id="IPR029058">
    <property type="entry name" value="AB_hydrolase_fold"/>
</dbReference>
<evidence type="ECO:0000259" key="2">
    <source>
        <dbReference type="Pfam" id="PF00561"/>
    </source>
</evidence>
<comment type="caution">
    <text evidence="3">The sequence shown here is derived from an EMBL/GenBank/DDBJ whole genome shotgun (WGS) entry which is preliminary data.</text>
</comment>
<accession>A0ABN2KSX6</accession>
<evidence type="ECO:0000313" key="4">
    <source>
        <dbReference type="Proteomes" id="UP001501475"/>
    </source>
</evidence>
<feature type="domain" description="AB hydrolase-1" evidence="2">
    <location>
        <begin position="21"/>
        <end position="268"/>
    </location>
</feature>
<evidence type="ECO:0000256" key="1">
    <source>
        <dbReference type="ARBA" id="ARBA00022801"/>
    </source>
</evidence>
<dbReference type="InterPro" id="IPR000073">
    <property type="entry name" value="AB_hydrolase_1"/>
</dbReference>
<organism evidence="3 4">
    <name type="scientific">Nostocoides vanveenii</name>
    <dbReference type="NCBI Taxonomy" id="330835"/>
    <lineage>
        <taxon>Bacteria</taxon>
        <taxon>Bacillati</taxon>
        <taxon>Actinomycetota</taxon>
        <taxon>Actinomycetes</taxon>
        <taxon>Micrococcales</taxon>
        <taxon>Intrasporangiaceae</taxon>
        <taxon>Nostocoides</taxon>
    </lineage>
</organism>
<dbReference type="PANTHER" id="PTHR46118:SF4">
    <property type="entry name" value="PROTEIN ABHD11"/>
    <property type="match status" value="1"/>
</dbReference>